<dbReference type="Proteomes" id="UP000198228">
    <property type="component" value="Chromosome I"/>
</dbReference>
<dbReference type="EMBL" id="LT607410">
    <property type="protein sequence ID" value="SCE82889.1"/>
    <property type="molecule type" value="Genomic_DNA"/>
</dbReference>
<feature type="compositionally biased region" description="Low complexity" evidence="1">
    <location>
        <begin position="184"/>
        <end position="193"/>
    </location>
</feature>
<accession>A0A1C4VGI1</accession>
<evidence type="ECO:0000313" key="2">
    <source>
        <dbReference type="EMBL" id="SCE82889.1"/>
    </source>
</evidence>
<gene>
    <name evidence="2" type="ORF">GA0074696_1102</name>
</gene>
<proteinExistence type="predicted"/>
<protein>
    <recommendedName>
        <fullName evidence="4">Heparin binding hemagglutinin HbhA</fullName>
    </recommendedName>
</protein>
<feature type="region of interest" description="Disordered" evidence="1">
    <location>
        <begin position="184"/>
        <end position="221"/>
    </location>
</feature>
<sequence length="221" mass="22700">MTQPKTNRIPAPLYAAAGAGELAYQQLRKLPTVVSELGTKVVADGTKVVTEIGGKAVVTGFELRQKATETFKTANLTATVREKAVPADLDLDKLREAATRNAAALLVGAQAAQERALAAYGALIARGERVVGAGVLEAADTVNADIEATDATLPAEVKDEVATTATAAPAEAEIPTPAEVAEVVEAKPATAKTTRARAAKPAATPSAKLPKATKRTRPAAE</sequence>
<name>A0A1C4VGI1_9ACTN</name>
<feature type="compositionally biased region" description="Basic residues" evidence="1">
    <location>
        <begin position="211"/>
        <end position="221"/>
    </location>
</feature>
<evidence type="ECO:0000313" key="3">
    <source>
        <dbReference type="Proteomes" id="UP000198228"/>
    </source>
</evidence>
<feature type="compositionally biased region" description="Low complexity" evidence="1">
    <location>
        <begin position="199"/>
        <end position="210"/>
    </location>
</feature>
<organism evidence="2 3">
    <name type="scientific">Micromonospora purpureochromogenes</name>
    <dbReference type="NCBI Taxonomy" id="47872"/>
    <lineage>
        <taxon>Bacteria</taxon>
        <taxon>Bacillati</taxon>
        <taxon>Actinomycetota</taxon>
        <taxon>Actinomycetes</taxon>
        <taxon>Micromonosporales</taxon>
        <taxon>Micromonosporaceae</taxon>
        <taxon>Micromonospora</taxon>
    </lineage>
</organism>
<evidence type="ECO:0000256" key="1">
    <source>
        <dbReference type="SAM" id="MobiDB-lite"/>
    </source>
</evidence>
<dbReference type="AlphaFoldDB" id="A0A1C4VGI1"/>
<evidence type="ECO:0008006" key="4">
    <source>
        <dbReference type="Google" id="ProtNLM"/>
    </source>
</evidence>
<reference evidence="2 3" key="1">
    <citation type="submission" date="2016-06" db="EMBL/GenBank/DDBJ databases">
        <authorList>
            <person name="Kjaerup R.B."/>
            <person name="Dalgaard T.S."/>
            <person name="Juul-Madsen H.R."/>
        </authorList>
    </citation>
    <scope>NUCLEOTIDE SEQUENCE [LARGE SCALE GENOMIC DNA]</scope>
    <source>
        <strain evidence="2 3">DSM 43821</strain>
    </source>
</reference>
<dbReference type="RefSeq" id="WP_088960091.1">
    <property type="nucleotide sequence ID" value="NZ_LT607410.1"/>
</dbReference>